<dbReference type="InterPro" id="IPR001806">
    <property type="entry name" value="Small_GTPase"/>
</dbReference>
<dbReference type="AlphaFoldDB" id="X6M8R2"/>
<dbReference type="InterPro" id="IPR020849">
    <property type="entry name" value="Small_GTPase_Ras-type"/>
</dbReference>
<dbReference type="PANTHER" id="PTHR24070">
    <property type="entry name" value="RAS, DI-RAS, AND RHEB FAMILY MEMBERS OF SMALL GTPASE SUPERFAMILY"/>
    <property type="match status" value="1"/>
</dbReference>
<dbReference type="GO" id="GO:0005525">
    <property type="term" value="F:GTP binding"/>
    <property type="evidence" value="ECO:0007669"/>
    <property type="project" value="UniProtKB-KW"/>
</dbReference>
<dbReference type="Gene3D" id="3.40.50.300">
    <property type="entry name" value="P-loop containing nucleotide triphosphate hydrolases"/>
    <property type="match status" value="1"/>
</dbReference>
<proteinExistence type="predicted"/>
<dbReference type="GO" id="GO:0016020">
    <property type="term" value="C:membrane"/>
    <property type="evidence" value="ECO:0007669"/>
    <property type="project" value="InterPro"/>
</dbReference>
<name>X6M8R2_RETFI</name>
<dbReference type="SMART" id="SM00173">
    <property type="entry name" value="RAS"/>
    <property type="match status" value="1"/>
</dbReference>
<dbReference type="PRINTS" id="PR00449">
    <property type="entry name" value="RASTRNSFRMNG"/>
</dbReference>
<evidence type="ECO:0000313" key="3">
    <source>
        <dbReference type="EMBL" id="ETO10046.1"/>
    </source>
</evidence>
<sequence>MTVPIYKLTLLGDAYVGKTAILVQYFCENWVPDYEPTVEDSLRKAPCIDGTPVLLEIFDTAGTEQYSSVANQLDAETDGYIIVYSITSRKSFNVLPALYDQLITLKGTKNLKIVIAGNKCDLNEERQVSTAEGQELAKRWGSNCAFFETSAKKRINCEDVFIQIVRIIAANRKLSTNQNKMHLLIVVKFCKNNNKFSIKFEISSTLKRYNLVCYITIYFL</sequence>
<accession>X6M8R2</accession>
<dbReference type="InterPro" id="IPR027417">
    <property type="entry name" value="P-loop_NTPase"/>
</dbReference>
<comment type="caution">
    <text evidence="3">The sequence shown here is derived from an EMBL/GenBank/DDBJ whole genome shotgun (WGS) entry which is preliminary data.</text>
</comment>
<dbReference type="SUPFAM" id="SSF52540">
    <property type="entry name" value="P-loop containing nucleoside triphosphate hydrolases"/>
    <property type="match status" value="1"/>
</dbReference>
<dbReference type="CDD" id="cd00876">
    <property type="entry name" value="Ras"/>
    <property type="match status" value="1"/>
</dbReference>
<dbReference type="GO" id="GO:0007165">
    <property type="term" value="P:signal transduction"/>
    <property type="evidence" value="ECO:0007669"/>
    <property type="project" value="InterPro"/>
</dbReference>
<dbReference type="PROSITE" id="PS51419">
    <property type="entry name" value="RAB"/>
    <property type="match status" value="1"/>
</dbReference>
<protein>
    <submittedName>
        <fullName evidence="3">Ras GTPase</fullName>
    </submittedName>
</protein>
<evidence type="ECO:0000313" key="4">
    <source>
        <dbReference type="Proteomes" id="UP000023152"/>
    </source>
</evidence>
<keyword evidence="2" id="KW-0342">GTP-binding</keyword>
<keyword evidence="4" id="KW-1185">Reference proteome</keyword>
<dbReference type="NCBIfam" id="TIGR00231">
    <property type="entry name" value="small_GTP"/>
    <property type="match status" value="1"/>
</dbReference>
<keyword evidence="1" id="KW-0547">Nucleotide-binding</keyword>
<dbReference type="SMART" id="SM00175">
    <property type="entry name" value="RAB"/>
    <property type="match status" value="1"/>
</dbReference>
<dbReference type="Pfam" id="PF00071">
    <property type="entry name" value="Ras"/>
    <property type="match status" value="1"/>
</dbReference>
<dbReference type="SMART" id="SM00174">
    <property type="entry name" value="RHO"/>
    <property type="match status" value="1"/>
</dbReference>
<evidence type="ECO:0000256" key="2">
    <source>
        <dbReference type="ARBA" id="ARBA00023134"/>
    </source>
</evidence>
<dbReference type="FunFam" id="3.40.50.300:FF:001447">
    <property type="entry name" value="Ras-related protein Rab-1B"/>
    <property type="match status" value="1"/>
</dbReference>
<dbReference type="OMA" id="QVITCNR"/>
<dbReference type="InterPro" id="IPR005225">
    <property type="entry name" value="Small_GTP-bd"/>
</dbReference>
<dbReference type="EMBL" id="ASPP01023696">
    <property type="protein sequence ID" value="ETO10046.1"/>
    <property type="molecule type" value="Genomic_DNA"/>
</dbReference>
<dbReference type="PROSITE" id="PS51421">
    <property type="entry name" value="RAS"/>
    <property type="match status" value="1"/>
</dbReference>
<gene>
    <name evidence="3" type="ORF">RFI_27328</name>
</gene>
<reference evidence="3 4" key="1">
    <citation type="journal article" date="2013" name="Curr. Biol.">
        <title>The Genome of the Foraminiferan Reticulomyxa filosa.</title>
        <authorList>
            <person name="Glockner G."/>
            <person name="Hulsmann N."/>
            <person name="Schleicher M."/>
            <person name="Noegel A.A."/>
            <person name="Eichinger L."/>
            <person name="Gallinger C."/>
            <person name="Pawlowski J."/>
            <person name="Sierra R."/>
            <person name="Euteneuer U."/>
            <person name="Pillet L."/>
            <person name="Moustafa A."/>
            <person name="Platzer M."/>
            <person name="Groth M."/>
            <person name="Szafranski K."/>
            <person name="Schliwa M."/>
        </authorList>
    </citation>
    <scope>NUCLEOTIDE SEQUENCE [LARGE SCALE GENOMIC DNA]</scope>
</reference>
<dbReference type="Proteomes" id="UP000023152">
    <property type="component" value="Unassembled WGS sequence"/>
</dbReference>
<organism evidence="3 4">
    <name type="scientific">Reticulomyxa filosa</name>
    <dbReference type="NCBI Taxonomy" id="46433"/>
    <lineage>
        <taxon>Eukaryota</taxon>
        <taxon>Sar</taxon>
        <taxon>Rhizaria</taxon>
        <taxon>Retaria</taxon>
        <taxon>Foraminifera</taxon>
        <taxon>Monothalamids</taxon>
        <taxon>Reticulomyxidae</taxon>
        <taxon>Reticulomyxa</taxon>
    </lineage>
</organism>
<dbReference type="GO" id="GO:0003924">
    <property type="term" value="F:GTPase activity"/>
    <property type="evidence" value="ECO:0007669"/>
    <property type="project" value="InterPro"/>
</dbReference>
<evidence type="ECO:0000256" key="1">
    <source>
        <dbReference type="ARBA" id="ARBA00022741"/>
    </source>
</evidence>
<dbReference type="OrthoDB" id="5976022at2759"/>